<keyword evidence="3" id="KW-1185">Reference proteome</keyword>
<comment type="caution">
    <text evidence="2">The sequence shown here is derived from an EMBL/GenBank/DDBJ whole genome shotgun (WGS) entry which is preliminary data.</text>
</comment>
<feature type="compositionally biased region" description="Basic and acidic residues" evidence="1">
    <location>
        <begin position="222"/>
        <end position="232"/>
    </location>
</feature>
<dbReference type="GeneID" id="89971221"/>
<feature type="compositionally biased region" description="Basic and acidic residues" evidence="1">
    <location>
        <begin position="169"/>
        <end position="196"/>
    </location>
</feature>
<dbReference type="PANTHER" id="PTHR12774:SF2">
    <property type="entry name" value="PEROXISOMAL BIOGENESIS FACTOR 19"/>
    <property type="match status" value="1"/>
</dbReference>
<dbReference type="InterPro" id="IPR038322">
    <property type="entry name" value="Pex19_C_sf"/>
</dbReference>
<feature type="region of interest" description="Disordered" evidence="1">
    <location>
        <begin position="142"/>
        <end position="263"/>
    </location>
</feature>
<feature type="region of interest" description="Disordered" evidence="1">
    <location>
        <begin position="1"/>
        <end position="101"/>
    </location>
</feature>
<dbReference type="PANTHER" id="PTHR12774">
    <property type="entry name" value="PEROXISOMAL BIOGENESIS FACTOR 19"/>
    <property type="match status" value="1"/>
</dbReference>
<dbReference type="RefSeq" id="XP_064705602.1">
    <property type="nucleotide sequence ID" value="XM_064846622.1"/>
</dbReference>
<accession>A0AAV9NC93</accession>
<organism evidence="2 3">
    <name type="scientific">Exophiala bonariae</name>
    <dbReference type="NCBI Taxonomy" id="1690606"/>
    <lineage>
        <taxon>Eukaryota</taxon>
        <taxon>Fungi</taxon>
        <taxon>Dikarya</taxon>
        <taxon>Ascomycota</taxon>
        <taxon>Pezizomycotina</taxon>
        <taxon>Eurotiomycetes</taxon>
        <taxon>Chaetothyriomycetidae</taxon>
        <taxon>Chaetothyriales</taxon>
        <taxon>Herpotrichiellaceae</taxon>
        <taxon>Exophiala</taxon>
    </lineage>
</organism>
<proteinExistence type="predicted"/>
<dbReference type="GO" id="GO:0033328">
    <property type="term" value="F:peroxisome membrane targeting sequence binding"/>
    <property type="evidence" value="ECO:0007669"/>
    <property type="project" value="TreeGrafter"/>
</dbReference>
<evidence type="ECO:0000313" key="2">
    <source>
        <dbReference type="EMBL" id="KAK5051375.1"/>
    </source>
</evidence>
<dbReference type="EMBL" id="JAVRRD010000015">
    <property type="protein sequence ID" value="KAK5051375.1"/>
    <property type="molecule type" value="Genomic_DNA"/>
</dbReference>
<dbReference type="GO" id="GO:0045046">
    <property type="term" value="P:protein import into peroxisome membrane"/>
    <property type="evidence" value="ECO:0007669"/>
    <property type="project" value="TreeGrafter"/>
</dbReference>
<feature type="region of interest" description="Disordered" evidence="1">
    <location>
        <begin position="378"/>
        <end position="413"/>
    </location>
</feature>
<name>A0AAV9NC93_9EURO</name>
<feature type="compositionally biased region" description="Low complexity" evidence="1">
    <location>
        <begin position="198"/>
        <end position="212"/>
    </location>
</feature>
<dbReference type="Pfam" id="PF04614">
    <property type="entry name" value="Pex19"/>
    <property type="match status" value="1"/>
</dbReference>
<feature type="compositionally biased region" description="Low complexity" evidence="1">
    <location>
        <begin position="240"/>
        <end position="255"/>
    </location>
</feature>
<evidence type="ECO:0000313" key="3">
    <source>
        <dbReference type="Proteomes" id="UP001358417"/>
    </source>
</evidence>
<protein>
    <recommendedName>
        <fullName evidence="4">Peroxin-19</fullName>
    </recommendedName>
</protein>
<sequence>MAEPTQPTASKPPDVAVEDDSDPDFDDLDDVLDQFSTATASQQPATVTSAAKSQHDPTPSSSGPGRPGGDGLEPGTSSATALPSDIPIPSGPKPNESEDEFLARLTAEMSTVMSKFSMDPAVSTASPEDIAKMGQELEEFTQRMEAEGIQPEDMLKAILGEDAGSKVVDVAEKERDRRESESQPKSRSPEKSRPKDQTSTTAESSSSQPKSPGKSKSKAKAKPADSFEDTIRKTMARMESSSAAASSATQKSTAAKSEEDMLAEMLRALDAEGGGGGGAGGEDGDLSKMFLGMMEQLTNKEMLYEPMKELSTKYPSWLEENTPAKNPKLTPSEHDRFSRQRVIVDEIVAKFEMKGYSDDDPKCREFIWEKMQLMQGEGAPPEDLVANPFPGMGMPGLGLGDGAEALEEGCPTQ</sequence>
<evidence type="ECO:0008006" key="4">
    <source>
        <dbReference type="Google" id="ProtNLM"/>
    </source>
</evidence>
<feature type="compositionally biased region" description="Acidic residues" evidence="1">
    <location>
        <begin position="16"/>
        <end position="32"/>
    </location>
</feature>
<evidence type="ECO:0000256" key="1">
    <source>
        <dbReference type="SAM" id="MobiDB-lite"/>
    </source>
</evidence>
<dbReference type="Gene3D" id="1.20.120.900">
    <property type="entry name" value="Pex19, mPTS binding domain"/>
    <property type="match status" value="1"/>
</dbReference>
<dbReference type="GO" id="GO:0005778">
    <property type="term" value="C:peroxisomal membrane"/>
    <property type="evidence" value="ECO:0007669"/>
    <property type="project" value="TreeGrafter"/>
</dbReference>
<dbReference type="Proteomes" id="UP001358417">
    <property type="component" value="Unassembled WGS sequence"/>
</dbReference>
<feature type="compositionally biased region" description="Polar residues" evidence="1">
    <location>
        <begin position="34"/>
        <end position="52"/>
    </location>
</feature>
<reference evidence="2 3" key="1">
    <citation type="submission" date="2023-08" db="EMBL/GenBank/DDBJ databases">
        <title>Black Yeasts Isolated from many extreme environments.</title>
        <authorList>
            <person name="Coleine C."/>
            <person name="Stajich J.E."/>
            <person name="Selbmann L."/>
        </authorList>
    </citation>
    <scope>NUCLEOTIDE SEQUENCE [LARGE SCALE GENOMIC DNA]</scope>
    <source>
        <strain evidence="2 3">CCFEE 5792</strain>
    </source>
</reference>
<dbReference type="InterPro" id="IPR006708">
    <property type="entry name" value="Pex19"/>
</dbReference>
<gene>
    <name evidence="2" type="ORF">LTR84_003027</name>
</gene>
<dbReference type="AlphaFoldDB" id="A0AAV9NC93"/>